<dbReference type="PRINTS" id="PR00368">
    <property type="entry name" value="FADPNR"/>
</dbReference>
<dbReference type="GO" id="GO:0016491">
    <property type="term" value="F:oxidoreductase activity"/>
    <property type="evidence" value="ECO:0007669"/>
    <property type="project" value="UniProtKB-KW"/>
</dbReference>
<evidence type="ECO:0000256" key="2">
    <source>
        <dbReference type="ARBA" id="ARBA00023002"/>
    </source>
</evidence>
<keyword evidence="2" id="KW-0560">Oxidoreductase</keyword>
<dbReference type="PANTHER" id="PTHR43106:SF1">
    <property type="entry name" value="DEHYDROGENASE-RELATED"/>
    <property type="match status" value="1"/>
</dbReference>
<keyword evidence="5" id="KW-1185">Reference proteome</keyword>
<dbReference type="Proteomes" id="UP000278542">
    <property type="component" value="Unassembled WGS sequence"/>
</dbReference>
<evidence type="ECO:0000313" key="5">
    <source>
        <dbReference type="Proteomes" id="UP000278542"/>
    </source>
</evidence>
<dbReference type="AlphaFoldDB" id="A0A495RJF4"/>
<gene>
    <name evidence="4" type="ORF">DES39_0888</name>
</gene>
<feature type="domain" description="FAD-dependent oxidoreductase 2 FAD-binding" evidence="3">
    <location>
        <begin position="5"/>
        <end position="38"/>
    </location>
</feature>
<dbReference type="InterPro" id="IPR003953">
    <property type="entry name" value="FAD-dep_OxRdtase_2_FAD-bd"/>
</dbReference>
<reference evidence="4 5" key="1">
    <citation type="submission" date="2018-10" db="EMBL/GenBank/DDBJ databases">
        <title>Genomic Encyclopedia of Type Strains, Phase IV (KMG-IV): sequencing the most valuable type-strain genomes for metagenomic binning, comparative biology and taxonomic classification.</title>
        <authorList>
            <person name="Goeker M."/>
        </authorList>
    </citation>
    <scope>NUCLEOTIDE SEQUENCE [LARGE SCALE GENOMIC DNA]</scope>
    <source>
        <strain evidence="4 5">DSM 22228</strain>
    </source>
</reference>
<evidence type="ECO:0000259" key="3">
    <source>
        <dbReference type="Pfam" id="PF00890"/>
    </source>
</evidence>
<organism evidence="4 5">
    <name type="scientific">Orbus hercynius</name>
    <dbReference type="NCBI Taxonomy" id="593135"/>
    <lineage>
        <taxon>Bacteria</taxon>
        <taxon>Pseudomonadati</taxon>
        <taxon>Pseudomonadota</taxon>
        <taxon>Gammaproteobacteria</taxon>
        <taxon>Orbales</taxon>
        <taxon>Orbaceae</taxon>
        <taxon>Orbus</taxon>
    </lineage>
</organism>
<evidence type="ECO:0000256" key="1">
    <source>
        <dbReference type="ARBA" id="ARBA00022630"/>
    </source>
</evidence>
<accession>A0A495RJF4</accession>
<keyword evidence="1" id="KW-0285">Flavoprotein</keyword>
<dbReference type="PANTHER" id="PTHR43106">
    <property type="entry name" value="DEHYDROGENASE-RELATED"/>
    <property type="match status" value="1"/>
</dbReference>
<evidence type="ECO:0000313" key="4">
    <source>
        <dbReference type="EMBL" id="RKS87647.1"/>
    </source>
</evidence>
<proteinExistence type="predicted"/>
<dbReference type="InterPro" id="IPR036188">
    <property type="entry name" value="FAD/NAD-bd_sf"/>
</dbReference>
<dbReference type="EMBL" id="RBWY01000001">
    <property type="protein sequence ID" value="RKS87647.1"/>
    <property type="molecule type" value="Genomic_DNA"/>
</dbReference>
<dbReference type="Gene3D" id="3.50.50.60">
    <property type="entry name" value="FAD/NAD(P)-binding domain"/>
    <property type="match status" value="1"/>
</dbReference>
<dbReference type="PIRSF" id="PIRSF038984">
    <property type="entry name" value="FAD_binding_protein"/>
    <property type="match status" value="1"/>
</dbReference>
<dbReference type="Pfam" id="PF00890">
    <property type="entry name" value="FAD_binding_2"/>
    <property type="match status" value="1"/>
</dbReference>
<protein>
    <recommendedName>
        <fullName evidence="3">FAD-dependent oxidoreductase 2 FAD-binding domain-containing protein</fullName>
    </recommendedName>
</protein>
<name>A0A495RJF4_9GAMM</name>
<sequence>MKHYDVVIIGAGVSGIFAALKLTRENKRILMIDAGKPLNERLSLLGNSIASSRTADRYFGFGGLGISEGKYNYTNDFGGMLANKIGAKHSFEYQQQVDQLLCQYGAKQRPLYHTFDAELAERARSVGFTILSTQTRHLGTALSVEIFQAFAADLQSKVEFCFNTVVERITPQSSNFVLTLAHQHPICADNVVISVGRHGMDWLEPIAQQLGLSYEQTRLDLGFRIEMHGQQLAPLLQKTLETKLHYQTADYSATTYCMNPKGRVIAKYQEGLVMPDGQNSHEVGQSQNLNFSLFMPKWFASRDEADHYLTTTIGNINQQRDRIAAQRLGDIDDWFSQRVHEVTPTLSEATFAELSSMTPDNYLSYTCDFLRALERLLGEQISGNTILYAMDSKSYAPVIKTDSQFVTDIANLFIIGDCSGISSSLSQAAASGLWVADHIAR</sequence>
<dbReference type="InterPro" id="IPR028348">
    <property type="entry name" value="FAD-binding_protein"/>
</dbReference>
<dbReference type="SUPFAM" id="SSF51905">
    <property type="entry name" value="FAD/NAD(P)-binding domain"/>
    <property type="match status" value="1"/>
</dbReference>
<dbReference type="RefSeq" id="WP_170143341.1">
    <property type="nucleotide sequence ID" value="NZ_RBWY01000001.1"/>
</dbReference>
<comment type="caution">
    <text evidence="4">The sequence shown here is derived from an EMBL/GenBank/DDBJ whole genome shotgun (WGS) entry which is preliminary data.</text>
</comment>